<evidence type="ECO:0000313" key="7">
    <source>
        <dbReference type="Proteomes" id="UP000826462"/>
    </source>
</evidence>
<dbReference type="Pfam" id="PF00326">
    <property type="entry name" value="Peptidase_S9"/>
    <property type="match status" value="1"/>
</dbReference>
<dbReference type="InterPro" id="IPR023302">
    <property type="entry name" value="Pept_S9A_N"/>
</dbReference>
<dbReference type="RefSeq" id="WP_219799986.1">
    <property type="nucleotide sequence ID" value="NZ_CP080095.1"/>
</dbReference>
<dbReference type="InterPro" id="IPR002470">
    <property type="entry name" value="Peptidase_S9A"/>
</dbReference>
<dbReference type="PANTHER" id="PTHR42881">
    <property type="entry name" value="PROLYL ENDOPEPTIDASE"/>
    <property type="match status" value="1"/>
</dbReference>
<dbReference type="InterPro" id="IPR051167">
    <property type="entry name" value="Prolyl_oligopep/macrocyclase"/>
</dbReference>
<keyword evidence="3" id="KW-0720">Serine protease</keyword>
<dbReference type="InterPro" id="IPR029058">
    <property type="entry name" value="AB_hydrolase_fold"/>
</dbReference>
<feature type="domain" description="Peptidase S9 prolyl oligopeptidase catalytic" evidence="4">
    <location>
        <begin position="496"/>
        <end position="699"/>
    </location>
</feature>
<proteinExistence type="predicted"/>
<keyword evidence="1" id="KW-0645">Protease</keyword>
<evidence type="ECO:0000256" key="1">
    <source>
        <dbReference type="ARBA" id="ARBA00022670"/>
    </source>
</evidence>
<dbReference type="InterPro" id="IPR001375">
    <property type="entry name" value="Peptidase_S9_cat"/>
</dbReference>
<evidence type="ECO:0000256" key="2">
    <source>
        <dbReference type="ARBA" id="ARBA00022801"/>
    </source>
</evidence>
<accession>A0ABX8UPY4</accession>
<dbReference type="Gene3D" id="3.40.50.1820">
    <property type="entry name" value="alpha/beta hydrolase"/>
    <property type="match status" value="1"/>
</dbReference>
<keyword evidence="7" id="KW-1185">Reference proteome</keyword>
<dbReference type="Gene3D" id="2.130.10.120">
    <property type="entry name" value="Prolyl oligopeptidase, N-terminal domain"/>
    <property type="match status" value="1"/>
</dbReference>
<protein>
    <submittedName>
        <fullName evidence="6">Prolyl oligopeptidase family serine peptidase</fullName>
    </submittedName>
</protein>
<gene>
    <name evidence="6" type="ORF">KZJ38_10590</name>
</gene>
<sequence length="709" mass="78520">MPENIVAPGVNWPPSNDSDPYLALEALDDPAVDAWVDAQCARTIEAFGRGARVDALSRRLLEAYTSEEQLIVCSRWNDWAYNTWIDAAHPLGFVRRTPWDVWLAGTAQWETVLDIGAIDLNCRNDDSTRWTLQDFQILYPDADRALVLLSPGGADACVVKEFDINARAFVEDGFNLPVAGVHTISWIDRNTVYVAWDNSAVNGEVNLTASKYPQQTRKWTRGSAVDAAPVVFACDVNDQGTCVFYDCLAKVHNAVRMKSFFEFEKFWLDETSGAWRQYDLPMDAALTLWNGWLMVSLRTAWDIEGSAYPADSLLAIDRHAFLGGARDFTTLFAPADRQVLADAVYTRHMISVVFSDNGKTRVVQWRAPIGPGLPWQQRELALPAESEVSISAVHCEVDDTVLIHVCHFLTPPTLFYADLGTDEPWRRVSQLPAQFDATGFAAQRHHAIAADGEPIPYWVIGRASGQGDTPRPCMLSGYGGFAVSMDAPSYVDTEGFAWLERGGVLAIACTRGGGEFGTAWHEAARRENRQVAFDDFMTIAQALIDTGVTTPQQLGIVGGSNGGLLTAACMMQRPDLFGAVVSEVPLLDMSRFHLLLQGALWIDEYGNPDEPDDLRFLLRYSPYHRVQPDVAYPPVLFVTSSTDDRVHPGHARKMTARMQGLGHQRVWLFEREDGGHGAGVLPEAVATTQAMIREFLWSTLAEGKHHGGR</sequence>
<evidence type="ECO:0000256" key="3">
    <source>
        <dbReference type="ARBA" id="ARBA00022825"/>
    </source>
</evidence>
<keyword evidence="2" id="KW-0378">Hydrolase</keyword>
<feature type="domain" description="Peptidase S9A N-terminal" evidence="5">
    <location>
        <begin position="18"/>
        <end position="238"/>
    </location>
</feature>
<organism evidence="6 7">
    <name type="scientific">Paraburkholderia edwinii</name>
    <dbReference type="NCBI Taxonomy" id="2861782"/>
    <lineage>
        <taxon>Bacteria</taxon>
        <taxon>Pseudomonadati</taxon>
        <taxon>Pseudomonadota</taxon>
        <taxon>Betaproteobacteria</taxon>
        <taxon>Burkholderiales</taxon>
        <taxon>Burkholderiaceae</taxon>
        <taxon>Paraburkholderia</taxon>
    </lineage>
</organism>
<dbReference type="PANTHER" id="PTHR42881:SF13">
    <property type="entry name" value="PROLYL ENDOPEPTIDASE"/>
    <property type="match status" value="1"/>
</dbReference>
<dbReference type="SUPFAM" id="SSF50993">
    <property type="entry name" value="Peptidase/esterase 'gauge' domain"/>
    <property type="match status" value="1"/>
</dbReference>
<evidence type="ECO:0000313" key="6">
    <source>
        <dbReference type="EMBL" id="QYD70681.1"/>
    </source>
</evidence>
<dbReference type="PRINTS" id="PR00862">
    <property type="entry name" value="PROLIGOPTASE"/>
</dbReference>
<dbReference type="Pfam" id="PF02897">
    <property type="entry name" value="Peptidase_S9_N"/>
    <property type="match status" value="1"/>
</dbReference>
<dbReference type="Proteomes" id="UP000826462">
    <property type="component" value="Chromosome 1"/>
</dbReference>
<reference evidence="6 7" key="1">
    <citation type="submission" date="2021-07" db="EMBL/GenBank/DDBJ databases">
        <title>Paraburkholderia edwinii protects Aspergillus sp. from phenazines by acting as a toxin sponge.</title>
        <authorList>
            <person name="Dahlstrom K.M."/>
            <person name="Newman D.K."/>
        </authorList>
    </citation>
    <scope>NUCLEOTIDE SEQUENCE [LARGE SCALE GENOMIC DNA]</scope>
    <source>
        <strain evidence="6 7">Pe01</strain>
    </source>
</reference>
<dbReference type="SUPFAM" id="SSF53474">
    <property type="entry name" value="alpha/beta-Hydrolases"/>
    <property type="match status" value="1"/>
</dbReference>
<dbReference type="EMBL" id="CP080095">
    <property type="protein sequence ID" value="QYD70681.1"/>
    <property type="molecule type" value="Genomic_DNA"/>
</dbReference>
<evidence type="ECO:0000259" key="5">
    <source>
        <dbReference type="Pfam" id="PF02897"/>
    </source>
</evidence>
<evidence type="ECO:0000259" key="4">
    <source>
        <dbReference type="Pfam" id="PF00326"/>
    </source>
</evidence>
<name>A0ABX8UPY4_9BURK</name>